<sequence length="576" mass="63946">MDSYISKLRDLASSAASSIQGKISRDYSFNLSHKPFGQSGLWSLYKATRSSTGQTVTVWVFDKRYFERGINRQLLAGREQAVVIELLKNEAGQLTRLRHPSVLQVIEPLEESRGSLMFVTEQVLASLDDLVNPDQGHVSGGYRVDGDVFDLDDFEIQKGLLQISKVLGFLHGDARIVHGNLVPASVLINAKGDWKLGGFGFAQALGSGGGEYRYDYQMSAQTQRRLDYMAPEAVFEGKSHCAGDLFSLGCLATAVYFNGRSPLDCRNDVGAYRRDLDRLASSQAVAKLPEPLRGPVLALLAVDPARRLSLGEFQRSSYFDDVLVAALRYLESLAEQSMEQKVAFMRGLPRVLSKFPERVLRRKILPALLDQTSDHALLPFTMPNVFLIVEKLTEESFNSLAMPGLRQVFAVADPPPQLSVVVLEHLALLQRKARPDVFRADVLPVVYSALMSAMPMVQDKALEAVPAIAETMDGGELRTQVLPRVQQLYTKASVLSRKICALKCLQGMMKALGEQTIVEHVIPLLRRTKTQEHGVIMAMLEMYEEMGMAFVERGTVAREILPALWAQAMNNRLDVD</sequence>
<proteinExistence type="predicted"/>
<gene>
    <name evidence="1" type="primary">ppk32</name>
    <name evidence="1" type="ORF">GGI18_003616</name>
</gene>
<feature type="non-terminal residue" evidence="1">
    <location>
        <position position="576"/>
    </location>
</feature>
<dbReference type="Proteomes" id="UP001140066">
    <property type="component" value="Unassembled WGS sequence"/>
</dbReference>
<dbReference type="EMBL" id="JANBUK010001317">
    <property type="protein sequence ID" value="KAJ2782514.1"/>
    <property type="molecule type" value="Genomic_DNA"/>
</dbReference>
<protein>
    <submittedName>
        <fullName evidence="1">Protein kinase domain-containing protein ppk32</fullName>
    </submittedName>
</protein>
<keyword evidence="2" id="KW-1185">Reference proteome</keyword>
<accession>A0ACC1KBA2</accession>
<name>A0ACC1KBA2_9FUNG</name>
<evidence type="ECO:0000313" key="2">
    <source>
        <dbReference type="Proteomes" id="UP001140066"/>
    </source>
</evidence>
<evidence type="ECO:0000313" key="1">
    <source>
        <dbReference type="EMBL" id="KAJ2782514.1"/>
    </source>
</evidence>
<keyword evidence="1" id="KW-0808">Transferase</keyword>
<reference evidence="1" key="1">
    <citation type="submission" date="2022-07" db="EMBL/GenBank/DDBJ databases">
        <title>Phylogenomic reconstructions and comparative analyses of Kickxellomycotina fungi.</title>
        <authorList>
            <person name="Reynolds N.K."/>
            <person name="Stajich J.E."/>
            <person name="Barry K."/>
            <person name="Grigoriev I.V."/>
            <person name="Crous P."/>
            <person name="Smith M.E."/>
        </authorList>
    </citation>
    <scope>NUCLEOTIDE SEQUENCE</scope>
    <source>
        <strain evidence="1">BCRC 34191</strain>
    </source>
</reference>
<comment type="caution">
    <text evidence="1">The sequence shown here is derived from an EMBL/GenBank/DDBJ whole genome shotgun (WGS) entry which is preliminary data.</text>
</comment>
<organism evidence="1 2">
    <name type="scientific">Coemansia linderi</name>
    <dbReference type="NCBI Taxonomy" id="2663919"/>
    <lineage>
        <taxon>Eukaryota</taxon>
        <taxon>Fungi</taxon>
        <taxon>Fungi incertae sedis</taxon>
        <taxon>Zoopagomycota</taxon>
        <taxon>Kickxellomycotina</taxon>
        <taxon>Kickxellomycetes</taxon>
        <taxon>Kickxellales</taxon>
        <taxon>Kickxellaceae</taxon>
        <taxon>Coemansia</taxon>
    </lineage>
</organism>
<keyword evidence="1" id="KW-0418">Kinase</keyword>